<dbReference type="RefSeq" id="WP_145184135.1">
    <property type="nucleotide sequence ID" value="NZ_CP036266.1"/>
</dbReference>
<keyword evidence="3" id="KW-1185">Reference proteome</keyword>
<protein>
    <recommendedName>
        <fullName evidence="4">Carboxypeptidase regulatory-like domain-containing protein</fullName>
    </recommendedName>
</protein>
<evidence type="ECO:0000313" key="3">
    <source>
        <dbReference type="Proteomes" id="UP000320421"/>
    </source>
</evidence>
<dbReference type="AlphaFoldDB" id="A0A517PN54"/>
<feature type="region of interest" description="Disordered" evidence="1">
    <location>
        <begin position="101"/>
        <end position="154"/>
    </location>
</feature>
<reference evidence="2 3" key="1">
    <citation type="submission" date="2019-02" db="EMBL/GenBank/DDBJ databases">
        <title>Deep-cultivation of Planctomycetes and their phenomic and genomic characterization uncovers novel biology.</title>
        <authorList>
            <person name="Wiegand S."/>
            <person name="Jogler M."/>
            <person name="Boedeker C."/>
            <person name="Pinto D."/>
            <person name="Vollmers J."/>
            <person name="Rivas-Marin E."/>
            <person name="Kohn T."/>
            <person name="Peeters S.H."/>
            <person name="Heuer A."/>
            <person name="Rast P."/>
            <person name="Oberbeckmann S."/>
            <person name="Bunk B."/>
            <person name="Jeske O."/>
            <person name="Meyerdierks A."/>
            <person name="Storesund J.E."/>
            <person name="Kallscheuer N."/>
            <person name="Luecker S."/>
            <person name="Lage O.M."/>
            <person name="Pohl T."/>
            <person name="Merkel B.J."/>
            <person name="Hornburger P."/>
            <person name="Mueller R.-W."/>
            <person name="Bruemmer F."/>
            <person name="Labrenz M."/>
            <person name="Spormann A.M."/>
            <person name="Op den Camp H."/>
            <person name="Overmann J."/>
            <person name="Amann R."/>
            <person name="Jetten M.S.M."/>
            <person name="Mascher T."/>
            <person name="Medema M.H."/>
            <person name="Devos D.P."/>
            <person name="Kaster A.-K."/>
            <person name="Ovreas L."/>
            <person name="Rohde M."/>
            <person name="Galperin M.Y."/>
            <person name="Jogler C."/>
        </authorList>
    </citation>
    <scope>NUCLEOTIDE SEQUENCE [LARGE SCALE GENOMIC DNA]</scope>
    <source>
        <strain evidence="2 3">HG66A1</strain>
    </source>
</reference>
<evidence type="ECO:0000313" key="2">
    <source>
        <dbReference type="EMBL" id="QDT20806.1"/>
    </source>
</evidence>
<accession>A0A517PN54</accession>
<dbReference type="Proteomes" id="UP000320421">
    <property type="component" value="Chromosome"/>
</dbReference>
<dbReference type="OrthoDB" id="287810at2"/>
<gene>
    <name evidence="2" type="ORF">HG66A1_25950</name>
</gene>
<sequence length="154" mass="16199">MILIPGKRTALGAVLLMCSLCIGCGGKPEGPELGPVTGVVLLNEEPLENADLFFMPIESTPGVGGQGRSKEGGKFEVVYFRGGEGLPAGTYRVAVSYRLMPDGTPVPEGDDTPPIESPATESLPAKYSSKDNSELQVKVEPGQPIELKLTGKKK</sequence>
<dbReference type="EMBL" id="CP036266">
    <property type="protein sequence ID" value="QDT20806.1"/>
    <property type="molecule type" value="Genomic_DNA"/>
</dbReference>
<proteinExistence type="predicted"/>
<evidence type="ECO:0008006" key="4">
    <source>
        <dbReference type="Google" id="ProtNLM"/>
    </source>
</evidence>
<organism evidence="2 3">
    <name type="scientific">Gimesia chilikensis</name>
    <dbReference type="NCBI Taxonomy" id="2605989"/>
    <lineage>
        <taxon>Bacteria</taxon>
        <taxon>Pseudomonadati</taxon>
        <taxon>Planctomycetota</taxon>
        <taxon>Planctomycetia</taxon>
        <taxon>Planctomycetales</taxon>
        <taxon>Planctomycetaceae</taxon>
        <taxon>Gimesia</taxon>
    </lineage>
</organism>
<evidence type="ECO:0000256" key="1">
    <source>
        <dbReference type="SAM" id="MobiDB-lite"/>
    </source>
</evidence>
<name>A0A517PN54_9PLAN</name>